<feature type="domain" description="Glucose-methanol-choline oxidoreductase N-terminal" evidence="8">
    <location>
        <begin position="256"/>
        <end position="270"/>
    </location>
</feature>
<dbReference type="EC" id="1.1.99.1" evidence="9"/>
<evidence type="ECO:0000313" key="10">
    <source>
        <dbReference type="Proteomes" id="UP001404104"/>
    </source>
</evidence>
<accession>A0ABU9XVQ9</accession>
<dbReference type="SUPFAM" id="SSF51905">
    <property type="entry name" value="FAD/NAD(P)-binding domain"/>
    <property type="match status" value="1"/>
</dbReference>
<dbReference type="SUPFAM" id="SSF54373">
    <property type="entry name" value="FAD-linked reductases, C-terminal domain"/>
    <property type="match status" value="1"/>
</dbReference>
<keyword evidence="9" id="KW-0560">Oxidoreductase</keyword>
<organism evidence="9 10">
    <name type="scientific">Sphingomonas qilianensis</name>
    <dbReference type="NCBI Taxonomy" id="1736690"/>
    <lineage>
        <taxon>Bacteria</taxon>
        <taxon>Pseudomonadati</taxon>
        <taxon>Pseudomonadota</taxon>
        <taxon>Alphaproteobacteria</taxon>
        <taxon>Sphingomonadales</taxon>
        <taxon>Sphingomonadaceae</taxon>
        <taxon>Sphingomonas</taxon>
    </lineage>
</organism>
<evidence type="ECO:0000256" key="5">
    <source>
        <dbReference type="RuleBase" id="RU003968"/>
    </source>
</evidence>
<dbReference type="RefSeq" id="WP_345865852.1">
    <property type="nucleotide sequence ID" value="NZ_JBDIMF010000006.1"/>
</dbReference>
<dbReference type="InterPro" id="IPR012132">
    <property type="entry name" value="GMC_OxRdtase"/>
</dbReference>
<dbReference type="PANTHER" id="PTHR11552">
    <property type="entry name" value="GLUCOSE-METHANOL-CHOLINE GMC OXIDOREDUCTASE"/>
    <property type="match status" value="1"/>
</dbReference>
<dbReference type="PROSITE" id="PS00624">
    <property type="entry name" value="GMC_OXRED_2"/>
    <property type="match status" value="1"/>
</dbReference>
<proteinExistence type="inferred from homology"/>
<dbReference type="InterPro" id="IPR000172">
    <property type="entry name" value="GMC_OxRdtase_N"/>
</dbReference>
<comment type="similarity">
    <text evidence="2 5">Belongs to the GMC oxidoreductase family.</text>
</comment>
<reference evidence="9 10" key="1">
    <citation type="submission" date="2024-05" db="EMBL/GenBank/DDBJ databases">
        <authorList>
            <person name="Liu Q."/>
            <person name="Xin Y.-H."/>
        </authorList>
    </citation>
    <scope>NUCLEOTIDE SEQUENCE [LARGE SCALE GENOMIC DNA]</scope>
    <source>
        <strain evidence="9 10">CGMCC 1.15349</strain>
    </source>
</reference>
<dbReference type="NCBIfam" id="NF002550">
    <property type="entry name" value="PRK02106.1"/>
    <property type="match status" value="1"/>
</dbReference>
<gene>
    <name evidence="9" type="ORF">ABC969_14470</name>
</gene>
<evidence type="ECO:0000256" key="1">
    <source>
        <dbReference type="ARBA" id="ARBA00001974"/>
    </source>
</evidence>
<sequence length="539" mass="58188">MQVYDYIIIGAGSAGCVLAARLTEDPNVTVLLLEAGGKNDGVLVRMPAGVGTLLKAKNASNWGFHTEPEPHLDNRRLWWPRGKGLGGSSSINGMIYTRGHPQDYDEWRQMGLPGWSFDDVLPYFRRLEGHHRGDSDLHGGSGPLTISRGESDSPFHDALVTAGEQAGYPRTDDFNGAEQEGFGRYDLTIADGQRWSTAAAYLRPALGRPNLTCITGAHTTRIRIEAGRATGVDYVFDKGKRAATVNADREVLLCAGAVQSPHILQLSGIGDPDRLTHAGVGVVHALPGVGENLQDHLDVVMNWRTQGLRTAHTLTKGLGMLGVGLNYVLRGKGHGRGQFLEAGAFLRSREGLSRPDVQMHAVLAIMQDHGRTDAKADGFTLHLCQLRPESRGRIALRSADPFADPMIFANYLATPEDRRVLRDCVKIGRSVAQQAALAPYHPDELAPGLDAQSDDAIDAWVRRTAETIYHPVGTCRMGADDDALAVVDATLKVRGLHGLRVVDASVMPTLIGSNTNAPTIMIAEHAADMLRGTRLARAG</sequence>
<protein>
    <submittedName>
        <fullName evidence="9">Choline dehydrogenase</fullName>
        <ecNumber evidence="9">1.1.99.1</ecNumber>
    </submittedName>
</protein>
<keyword evidence="10" id="KW-1185">Reference proteome</keyword>
<dbReference type="GO" id="GO:0008812">
    <property type="term" value="F:choline dehydrogenase activity"/>
    <property type="evidence" value="ECO:0007669"/>
    <property type="project" value="UniProtKB-EC"/>
</dbReference>
<dbReference type="Gene3D" id="3.50.50.60">
    <property type="entry name" value="FAD/NAD(P)-binding domain"/>
    <property type="match status" value="1"/>
</dbReference>
<dbReference type="Proteomes" id="UP001404104">
    <property type="component" value="Unassembled WGS sequence"/>
</dbReference>
<dbReference type="PANTHER" id="PTHR11552:SF147">
    <property type="entry name" value="CHOLINE DEHYDROGENASE, MITOCHONDRIAL"/>
    <property type="match status" value="1"/>
</dbReference>
<evidence type="ECO:0000256" key="3">
    <source>
        <dbReference type="ARBA" id="ARBA00022630"/>
    </source>
</evidence>
<dbReference type="Pfam" id="PF00732">
    <property type="entry name" value="GMC_oxred_N"/>
    <property type="match status" value="1"/>
</dbReference>
<comment type="cofactor">
    <cofactor evidence="1">
        <name>FAD</name>
        <dbReference type="ChEBI" id="CHEBI:57692"/>
    </cofactor>
</comment>
<dbReference type="InterPro" id="IPR036188">
    <property type="entry name" value="FAD/NAD-bd_sf"/>
</dbReference>
<comment type="caution">
    <text evidence="9">The sequence shown here is derived from an EMBL/GenBank/DDBJ whole genome shotgun (WGS) entry which is preliminary data.</text>
</comment>
<dbReference type="Pfam" id="PF05199">
    <property type="entry name" value="GMC_oxred_C"/>
    <property type="match status" value="1"/>
</dbReference>
<evidence type="ECO:0000256" key="2">
    <source>
        <dbReference type="ARBA" id="ARBA00010790"/>
    </source>
</evidence>
<evidence type="ECO:0000313" key="9">
    <source>
        <dbReference type="EMBL" id="MEN2787619.1"/>
    </source>
</evidence>
<keyword evidence="3 5" id="KW-0285">Flavoprotein</keyword>
<name>A0ABU9XVQ9_9SPHN</name>
<dbReference type="InterPro" id="IPR007867">
    <property type="entry name" value="GMC_OxRtase_C"/>
</dbReference>
<feature type="domain" description="Glucose-methanol-choline oxidoreductase N-terminal" evidence="7">
    <location>
        <begin position="82"/>
        <end position="105"/>
    </location>
</feature>
<evidence type="ECO:0000259" key="8">
    <source>
        <dbReference type="PROSITE" id="PS00624"/>
    </source>
</evidence>
<feature type="region of interest" description="Disordered" evidence="6">
    <location>
        <begin position="132"/>
        <end position="155"/>
    </location>
</feature>
<dbReference type="PROSITE" id="PS00623">
    <property type="entry name" value="GMC_OXRED_1"/>
    <property type="match status" value="1"/>
</dbReference>
<evidence type="ECO:0000256" key="6">
    <source>
        <dbReference type="SAM" id="MobiDB-lite"/>
    </source>
</evidence>
<dbReference type="PIRSF" id="PIRSF000137">
    <property type="entry name" value="Alcohol_oxidase"/>
    <property type="match status" value="1"/>
</dbReference>
<dbReference type="EMBL" id="JBDIMF010000006">
    <property type="protein sequence ID" value="MEN2787619.1"/>
    <property type="molecule type" value="Genomic_DNA"/>
</dbReference>
<evidence type="ECO:0000256" key="4">
    <source>
        <dbReference type="ARBA" id="ARBA00022827"/>
    </source>
</evidence>
<dbReference type="Gene3D" id="3.30.560.10">
    <property type="entry name" value="Glucose Oxidase, domain 3"/>
    <property type="match status" value="1"/>
</dbReference>
<keyword evidence="4 5" id="KW-0274">FAD</keyword>
<evidence type="ECO:0000259" key="7">
    <source>
        <dbReference type="PROSITE" id="PS00623"/>
    </source>
</evidence>